<dbReference type="InterPro" id="IPR000847">
    <property type="entry name" value="LysR_HTH_N"/>
</dbReference>
<dbReference type="Gene3D" id="1.10.10.10">
    <property type="entry name" value="Winged helix-like DNA-binding domain superfamily/Winged helix DNA-binding domain"/>
    <property type="match status" value="1"/>
</dbReference>
<evidence type="ECO:0000256" key="2">
    <source>
        <dbReference type="ARBA" id="ARBA00023015"/>
    </source>
</evidence>
<evidence type="ECO:0000259" key="5">
    <source>
        <dbReference type="PROSITE" id="PS50931"/>
    </source>
</evidence>
<dbReference type="Pfam" id="PF00126">
    <property type="entry name" value="HTH_1"/>
    <property type="match status" value="1"/>
</dbReference>
<dbReference type="PANTHER" id="PTHR30419">
    <property type="entry name" value="HTH-TYPE TRANSCRIPTIONAL REGULATOR YBHD"/>
    <property type="match status" value="1"/>
</dbReference>
<dbReference type="PROSITE" id="PS50931">
    <property type="entry name" value="HTH_LYSR"/>
    <property type="match status" value="1"/>
</dbReference>
<dbReference type="InterPro" id="IPR036388">
    <property type="entry name" value="WH-like_DNA-bd_sf"/>
</dbReference>
<accession>A0AA42BRK0</accession>
<dbReference type="EMBL" id="JANCLT010000012">
    <property type="protein sequence ID" value="MCP8970481.1"/>
    <property type="molecule type" value="Genomic_DNA"/>
</dbReference>
<comment type="similarity">
    <text evidence="1">Belongs to the LysR transcriptional regulatory family.</text>
</comment>
<dbReference type="SUPFAM" id="SSF46785">
    <property type="entry name" value="Winged helix' DNA-binding domain"/>
    <property type="match status" value="1"/>
</dbReference>
<dbReference type="RefSeq" id="WP_254760511.1">
    <property type="nucleotide sequence ID" value="NZ_JANCLT010000012.1"/>
</dbReference>
<evidence type="ECO:0000313" key="6">
    <source>
        <dbReference type="EMBL" id="MCP8970481.1"/>
    </source>
</evidence>
<dbReference type="GO" id="GO:0003677">
    <property type="term" value="F:DNA binding"/>
    <property type="evidence" value="ECO:0007669"/>
    <property type="project" value="UniProtKB-KW"/>
</dbReference>
<dbReference type="GO" id="GO:0003700">
    <property type="term" value="F:DNA-binding transcription factor activity"/>
    <property type="evidence" value="ECO:0007669"/>
    <property type="project" value="InterPro"/>
</dbReference>
<protein>
    <submittedName>
        <fullName evidence="6">LysR substrate-binding domain-containing protein</fullName>
    </submittedName>
</protein>
<evidence type="ECO:0000313" key="7">
    <source>
        <dbReference type="Proteomes" id="UP001156102"/>
    </source>
</evidence>
<dbReference type="GO" id="GO:0005829">
    <property type="term" value="C:cytosol"/>
    <property type="evidence" value="ECO:0007669"/>
    <property type="project" value="TreeGrafter"/>
</dbReference>
<organism evidence="6 7">
    <name type="scientific">Ectobacillus ponti</name>
    <dbReference type="NCBI Taxonomy" id="2961894"/>
    <lineage>
        <taxon>Bacteria</taxon>
        <taxon>Bacillati</taxon>
        <taxon>Bacillota</taxon>
        <taxon>Bacilli</taxon>
        <taxon>Bacillales</taxon>
        <taxon>Bacillaceae</taxon>
        <taxon>Ectobacillus</taxon>
    </lineage>
</organism>
<keyword evidence="7" id="KW-1185">Reference proteome</keyword>
<reference evidence="6" key="1">
    <citation type="submission" date="2022-07" db="EMBL/GenBank/DDBJ databases">
        <authorList>
            <person name="Li W.-J."/>
            <person name="Deng Q.-Q."/>
        </authorList>
    </citation>
    <scope>NUCLEOTIDE SEQUENCE</scope>
    <source>
        <strain evidence="6">SYSU M60031</strain>
    </source>
</reference>
<dbReference type="PANTHER" id="PTHR30419:SF24">
    <property type="entry name" value="HTH-TYPE TRANSCRIPTIONAL REGULATOR CZCR"/>
    <property type="match status" value="1"/>
</dbReference>
<dbReference type="InterPro" id="IPR036390">
    <property type="entry name" value="WH_DNA-bd_sf"/>
</dbReference>
<dbReference type="Pfam" id="PF03466">
    <property type="entry name" value="LysR_substrate"/>
    <property type="match status" value="1"/>
</dbReference>
<dbReference type="InterPro" id="IPR050950">
    <property type="entry name" value="HTH-type_LysR_regulators"/>
</dbReference>
<keyword evidence="4" id="KW-0804">Transcription</keyword>
<name>A0AA42BRK0_9BACI</name>
<keyword evidence="2" id="KW-0805">Transcription regulation</keyword>
<dbReference type="Gene3D" id="3.40.190.290">
    <property type="match status" value="1"/>
</dbReference>
<evidence type="ECO:0000256" key="4">
    <source>
        <dbReference type="ARBA" id="ARBA00023163"/>
    </source>
</evidence>
<dbReference type="CDD" id="cd05466">
    <property type="entry name" value="PBP2_LTTR_substrate"/>
    <property type="match status" value="1"/>
</dbReference>
<evidence type="ECO:0000256" key="1">
    <source>
        <dbReference type="ARBA" id="ARBA00009437"/>
    </source>
</evidence>
<comment type="caution">
    <text evidence="6">The sequence shown here is derived from an EMBL/GenBank/DDBJ whole genome shotgun (WGS) entry which is preliminary data.</text>
</comment>
<proteinExistence type="inferred from homology"/>
<dbReference type="FunFam" id="1.10.10.10:FF:000001">
    <property type="entry name" value="LysR family transcriptional regulator"/>
    <property type="match status" value="1"/>
</dbReference>
<dbReference type="SUPFAM" id="SSF53850">
    <property type="entry name" value="Periplasmic binding protein-like II"/>
    <property type="match status" value="1"/>
</dbReference>
<dbReference type="Proteomes" id="UP001156102">
    <property type="component" value="Unassembled WGS sequence"/>
</dbReference>
<feature type="domain" description="HTH lysR-type" evidence="5">
    <location>
        <begin position="1"/>
        <end position="58"/>
    </location>
</feature>
<evidence type="ECO:0000256" key="3">
    <source>
        <dbReference type="ARBA" id="ARBA00023125"/>
    </source>
</evidence>
<dbReference type="InterPro" id="IPR005119">
    <property type="entry name" value="LysR_subst-bd"/>
</dbReference>
<sequence>MSLAKFEIFSTVVELGSLTKAGDTLGLTQSAVSHAIASLELEWGFSILNRGRSGISLTSNGERVLRYIREILKWKEEMEQEIASIKGLEIGTVRIGTFSSVSVQWLPEILKTFHEFHPSIEIKLLEGDYSDIEHWISAGLVDFGFVSLPTAQQFEVVPLRKDRMLCIVSDQHPLARQDTISFASIQEEELIMSRKGSDNDLRRIFKENHVTPNVKFELRDDLAIISMVQNGMGISILPEMVLYQLPKGVRILHLEQENYRTIGIAAVSFKTLAPATKKFIAYLRSWLADSADDRSIGQ</sequence>
<dbReference type="AlphaFoldDB" id="A0AA42BRK0"/>
<gene>
    <name evidence="6" type="ORF">NK662_18340</name>
</gene>
<keyword evidence="3" id="KW-0238">DNA-binding</keyword>